<evidence type="ECO:0000313" key="4">
    <source>
        <dbReference type="EMBL" id="EFQ24819.1"/>
    </source>
</evidence>
<protein>
    <submittedName>
        <fullName evidence="4">Phenazine biosynthesis protein PhzF family</fullName>
    </submittedName>
</protein>
<dbReference type="GO" id="GO:0016853">
    <property type="term" value="F:isomerase activity"/>
    <property type="evidence" value="ECO:0007669"/>
    <property type="project" value="UniProtKB-KW"/>
</dbReference>
<feature type="active site" evidence="3">
    <location>
        <position position="47"/>
    </location>
</feature>
<dbReference type="Gene3D" id="3.10.310.10">
    <property type="entry name" value="Diaminopimelate Epimerase, Chain A, domain 1"/>
    <property type="match status" value="2"/>
</dbReference>
<evidence type="ECO:0000313" key="5">
    <source>
        <dbReference type="Proteomes" id="UP000005096"/>
    </source>
</evidence>
<dbReference type="OrthoDB" id="9788221at2"/>
<dbReference type="PaxDb" id="584708-Apau_2412"/>
<organism evidence="4 5">
    <name type="scientific">Aminomonas paucivorans DSM 12260</name>
    <dbReference type="NCBI Taxonomy" id="584708"/>
    <lineage>
        <taxon>Bacteria</taxon>
        <taxon>Thermotogati</taxon>
        <taxon>Synergistota</taxon>
        <taxon>Synergistia</taxon>
        <taxon>Synergistales</taxon>
        <taxon>Synergistaceae</taxon>
        <taxon>Aminomonas</taxon>
    </lineage>
</organism>
<dbReference type="PANTHER" id="PTHR13774:SF39">
    <property type="entry name" value="BIOSYNTHESIS PROTEIN, PUTATIVE-RELATED"/>
    <property type="match status" value="1"/>
</dbReference>
<accession>E3D0T1</accession>
<dbReference type="EMBL" id="CM001022">
    <property type="protein sequence ID" value="EFQ24819.1"/>
    <property type="molecule type" value="Genomic_DNA"/>
</dbReference>
<dbReference type="RefSeq" id="WP_006302067.1">
    <property type="nucleotide sequence ID" value="NZ_CM001022.1"/>
</dbReference>
<dbReference type="SUPFAM" id="SSF54506">
    <property type="entry name" value="Diaminopimelate epimerase-like"/>
    <property type="match status" value="1"/>
</dbReference>
<evidence type="ECO:0000256" key="2">
    <source>
        <dbReference type="ARBA" id="ARBA00023235"/>
    </source>
</evidence>
<keyword evidence="5" id="KW-1185">Reference proteome</keyword>
<dbReference type="Proteomes" id="UP000005096">
    <property type="component" value="Chromosome"/>
</dbReference>
<dbReference type="STRING" id="584708.Apau_2412"/>
<keyword evidence="2" id="KW-0413">Isomerase</keyword>
<dbReference type="PANTHER" id="PTHR13774">
    <property type="entry name" value="PHENAZINE BIOSYNTHESIS PROTEIN"/>
    <property type="match status" value="1"/>
</dbReference>
<reference evidence="4 5" key="1">
    <citation type="journal article" date="2010" name="Stand. Genomic Sci.">
        <title>Non-contiguous finished genome sequence of Aminomonas paucivorans type strain (GLU-3).</title>
        <authorList>
            <person name="Pitluck S."/>
            <person name="Yasawong M."/>
            <person name="Held B."/>
            <person name="Lapidus A."/>
            <person name="Nolan M."/>
            <person name="Copeland A."/>
            <person name="Lucas S."/>
            <person name="Del Rio T.G."/>
            <person name="Tice H."/>
            <person name="Cheng J.F."/>
            <person name="Chertkov O."/>
            <person name="Goodwin L."/>
            <person name="Tapia R."/>
            <person name="Han C."/>
            <person name="Liolios K."/>
            <person name="Ivanova N."/>
            <person name="Mavromatis K."/>
            <person name="Ovchinnikova G."/>
            <person name="Pati A."/>
            <person name="Chen A."/>
            <person name="Palaniappan K."/>
            <person name="Land M."/>
            <person name="Hauser L."/>
            <person name="Chang Y.J."/>
            <person name="Jeffries C.D."/>
            <person name="Pukall R."/>
            <person name="Spring S."/>
            <person name="Rohde M."/>
            <person name="Sikorski J."/>
            <person name="Goker M."/>
            <person name="Woyke T."/>
            <person name="Bristow J."/>
            <person name="Eisen J.A."/>
            <person name="Markowitz V."/>
            <person name="Hugenholtz P."/>
            <person name="Kyrpides N.C."/>
            <person name="Klenk H.P."/>
        </authorList>
    </citation>
    <scope>NUCLEOTIDE SEQUENCE [LARGE SCALE GENOMIC DNA]</scope>
    <source>
        <strain evidence="4 5">DSM 12260</strain>
    </source>
</reference>
<name>E3D0T1_9BACT</name>
<comment type="similarity">
    <text evidence="1">Belongs to the PhzF family.</text>
</comment>
<sequence length="299" mass="32261">MARVQVFVVDSFTRKVFSGNPAGVVLGGEGLGEARMRQIARELNHSETAFVLPPEGSDHDVRVRFFTPRTEVPLCGHATVAAHYVRAVAGGTAPGRYRQLTGAGSLPVEILRDGEDYRIRMTQGPPVFEPPLGEDLAEAVWGALGLGREDRGDFAPVQVVSTGHSKVLVPVRRRSALDALAPDMEALVRLSRVLGCNGYFPFTLDDPDPGSLTQGRMFAPAIGVREDPVTGNVHGPLGAYLIRHDLVPRGDSLRFRGSQGDSSGRCGYLDVEVDLEEGEPRRVSILGDAVLVFRADLDL</sequence>
<dbReference type="HOGENOM" id="CLU_048756_0_2_0"/>
<dbReference type="Pfam" id="PF02567">
    <property type="entry name" value="PhzC-PhzF"/>
    <property type="match status" value="1"/>
</dbReference>
<dbReference type="NCBIfam" id="TIGR00654">
    <property type="entry name" value="PhzF_family"/>
    <property type="match status" value="1"/>
</dbReference>
<dbReference type="PIRSF" id="PIRSF016184">
    <property type="entry name" value="PhzC_PhzF"/>
    <property type="match status" value="1"/>
</dbReference>
<dbReference type="InterPro" id="IPR003719">
    <property type="entry name" value="Phenazine_PhzF-like"/>
</dbReference>
<dbReference type="GO" id="GO:0005737">
    <property type="term" value="C:cytoplasm"/>
    <property type="evidence" value="ECO:0007669"/>
    <property type="project" value="TreeGrafter"/>
</dbReference>
<proteinExistence type="inferred from homology"/>
<dbReference type="eggNOG" id="COG0384">
    <property type="taxonomic scope" value="Bacteria"/>
</dbReference>
<gene>
    <name evidence="4" type="ORF">Apau_2412</name>
</gene>
<evidence type="ECO:0000256" key="3">
    <source>
        <dbReference type="PIRSR" id="PIRSR016184-1"/>
    </source>
</evidence>
<dbReference type="AlphaFoldDB" id="E3D0T1"/>
<evidence type="ECO:0000256" key="1">
    <source>
        <dbReference type="ARBA" id="ARBA00008270"/>
    </source>
</evidence>